<dbReference type="PANTHER" id="PTHR44196:SF2">
    <property type="entry name" value="SHORT-CHAIN DEHYDROGENASE-RELATED"/>
    <property type="match status" value="1"/>
</dbReference>
<sequence>MSNYTLITGASSGIGYEFAKIFAKNGCNLVLSARSKLILEDLAAELVKLHGVKVHVLEADLSNPEECRRLEAFCQNNEIFVENLINNAGVGDNEAFVDSDWKKQEHMIRLNIESLVKLTHMFLPKMVERKSGGILNVASTAAFQPGPFMAVYYATKAFVLSFSEALNEELKDTGVHVTSLCPGPTRSGFQEAAKMDKAVLFKLLNIPDAKVVAEYGYHAFKNKKAVAIHGFMNKIMVQSLRISPRILILKIVRFLQKK</sequence>
<dbReference type="RefSeq" id="WP_277577882.1">
    <property type="nucleotide sequence ID" value="NZ_JANRMI010000002.1"/>
</dbReference>
<gene>
    <name evidence="4" type="ORF">NWE73_08515</name>
</gene>
<keyword evidence="2" id="KW-0560">Oxidoreductase</keyword>
<organism evidence="4 5">
    <name type="scientific">Bdellovibrio svalbardensis</name>
    <dbReference type="NCBI Taxonomy" id="2972972"/>
    <lineage>
        <taxon>Bacteria</taxon>
        <taxon>Pseudomonadati</taxon>
        <taxon>Bdellovibrionota</taxon>
        <taxon>Bdellovibrionia</taxon>
        <taxon>Bdellovibrionales</taxon>
        <taxon>Pseudobdellovibrionaceae</taxon>
        <taxon>Bdellovibrio</taxon>
    </lineage>
</organism>
<proteinExistence type="inferred from homology"/>
<name>A0ABT6DHY2_9BACT</name>
<accession>A0ABT6DHY2</accession>
<comment type="caution">
    <text evidence="4">The sequence shown here is derived from an EMBL/GenBank/DDBJ whole genome shotgun (WGS) entry which is preliminary data.</text>
</comment>
<dbReference type="Gene3D" id="3.40.50.720">
    <property type="entry name" value="NAD(P)-binding Rossmann-like Domain"/>
    <property type="match status" value="1"/>
</dbReference>
<reference evidence="4" key="1">
    <citation type="submission" date="2022-08" db="EMBL/GenBank/DDBJ databases">
        <title>Novel Bdellovibrio Species Isolated from Svalbard: Designation Bdellovibrio svalbardensis.</title>
        <authorList>
            <person name="Mitchell R.J."/>
            <person name="Choi S.Y."/>
        </authorList>
    </citation>
    <scope>NUCLEOTIDE SEQUENCE</scope>
    <source>
        <strain evidence="4">PAP01</strain>
    </source>
</reference>
<dbReference type="PRINTS" id="PR00080">
    <property type="entry name" value="SDRFAMILY"/>
</dbReference>
<dbReference type="EMBL" id="JANRMI010000002">
    <property type="protein sequence ID" value="MDG0816403.1"/>
    <property type="molecule type" value="Genomic_DNA"/>
</dbReference>
<dbReference type="SUPFAM" id="SSF51735">
    <property type="entry name" value="NAD(P)-binding Rossmann-fold domains"/>
    <property type="match status" value="1"/>
</dbReference>
<evidence type="ECO:0000256" key="2">
    <source>
        <dbReference type="ARBA" id="ARBA00023002"/>
    </source>
</evidence>
<dbReference type="Proteomes" id="UP001152321">
    <property type="component" value="Unassembled WGS sequence"/>
</dbReference>
<keyword evidence="5" id="KW-1185">Reference proteome</keyword>
<dbReference type="InterPro" id="IPR002347">
    <property type="entry name" value="SDR_fam"/>
</dbReference>
<dbReference type="InterPro" id="IPR036291">
    <property type="entry name" value="NAD(P)-bd_dom_sf"/>
</dbReference>
<evidence type="ECO:0000313" key="5">
    <source>
        <dbReference type="Proteomes" id="UP001152321"/>
    </source>
</evidence>
<dbReference type="Pfam" id="PF00106">
    <property type="entry name" value="adh_short"/>
    <property type="match status" value="1"/>
</dbReference>
<dbReference type="PIRSF" id="PIRSF000126">
    <property type="entry name" value="11-beta-HSD1"/>
    <property type="match status" value="1"/>
</dbReference>
<evidence type="ECO:0000256" key="3">
    <source>
        <dbReference type="RuleBase" id="RU000363"/>
    </source>
</evidence>
<dbReference type="PANTHER" id="PTHR44196">
    <property type="entry name" value="DEHYDROGENASE/REDUCTASE SDR FAMILY MEMBER 7B"/>
    <property type="match status" value="1"/>
</dbReference>
<comment type="similarity">
    <text evidence="1 3">Belongs to the short-chain dehydrogenases/reductases (SDR) family.</text>
</comment>
<evidence type="ECO:0000256" key="1">
    <source>
        <dbReference type="ARBA" id="ARBA00006484"/>
    </source>
</evidence>
<evidence type="ECO:0000313" key="4">
    <source>
        <dbReference type="EMBL" id="MDG0816403.1"/>
    </source>
</evidence>
<protein>
    <submittedName>
        <fullName evidence="4">SDR family oxidoreductase</fullName>
    </submittedName>
</protein>
<dbReference type="PRINTS" id="PR00081">
    <property type="entry name" value="GDHRDH"/>
</dbReference>